<dbReference type="EMBL" id="JBHSEC010000003">
    <property type="protein sequence ID" value="MFC4409562.1"/>
    <property type="molecule type" value="Genomic_DNA"/>
</dbReference>
<dbReference type="PANTHER" id="PTHR41786">
    <property type="entry name" value="MOTILITY ACCESSORY FACTOR MAF"/>
    <property type="match status" value="1"/>
</dbReference>
<feature type="coiled-coil region" evidence="1">
    <location>
        <begin position="435"/>
        <end position="462"/>
    </location>
</feature>
<evidence type="ECO:0000313" key="4">
    <source>
        <dbReference type="Proteomes" id="UP001595817"/>
    </source>
</evidence>
<comment type="caution">
    <text evidence="3">The sequence shown here is derived from an EMBL/GenBank/DDBJ whole genome shotgun (WGS) entry which is preliminary data.</text>
</comment>
<dbReference type="RefSeq" id="WP_378152438.1">
    <property type="nucleotide sequence ID" value="NZ_JBHSEC010000003.1"/>
</dbReference>
<organism evidence="3 4">
    <name type="scientific">Chungangia koreensis</name>
    <dbReference type="NCBI Taxonomy" id="752657"/>
    <lineage>
        <taxon>Bacteria</taxon>
        <taxon>Bacillati</taxon>
        <taxon>Bacillota</taxon>
        <taxon>Bacilli</taxon>
        <taxon>Lactobacillales</taxon>
        <taxon>Chungangia</taxon>
    </lineage>
</organism>
<gene>
    <name evidence="3" type="ORF">ACFOZY_03815</name>
</gene>
<evidence type="ECO:0000256" key="1">
    <source>
        <dbReference type="SAM" id="Coils"/>
    </source>
</evidence>
<dbReference type="Pfam" id="PF01973">
    <property type="entry name" value="MptE-like"/>
    <property type="match status" value="1"/>
</dbReference>
<sequence>MLDNNYEIKLDNSKSKLSTLKINEYYVHSKYDPLKESKQFVEKHYRPGFIHILFGYGLGYIAKEFNRKFVNNEFLIVIEPIQQLTVNKEDYTFLVQNTNAEIKTILSSIIPNHANVTFICSPNYDKLFPEYYLEVLDNINNRLQMNKINENTLRRFSSEWQRNFIYNLKNIPYDGDLENVFQKYDLPIILASGGPSLTKQIDLLKEYRNHCILIAAGSTVNTLVQFGLEPDFVVSIDGGENNLKHFERKKFTKSKLVYSLLNHYKIRDCFEDGYHFITSDASGVEGYYKNLSGKKLISLRGGSSVASYALSFARYISKGPIALIGQDLAYTDNKTHAEFNNNYKEVDDKYIEKRQMFYTEGYFGDKVLTDHAFYSMKETLEVLIGELKNKDRIFNCTEGGALIQGFQNIPFKQFCGNYINKSFYNRELILSVSRRAFHNNLIENLNNDLSNYKKMRKLILDNLMLLEKTKGKWIFSSTILMKMDENEQNFRKILDKTSISISIELVTFDILKYYLPKKDETKNEAYRRIYTQNYEMFNDFLKVIKEAYIYTQNIIDELMEKIQK</sequence>
<name>A0ABV8X0U8_9LACT</name>
<accession>A0ABV8X0U8</accession>
<keyword evidence="4" id="KW-1185">Reference proteome</keyword>
<reference evidence="4" key="1">
    <citation type="journal article" date="2019" name="Int. J. Syst. Evol. Microbiol.">
        <title>The Global Catalogue of Microorganisms (GCM) 10K type strain sequencing project: providing services to taxonomists for standard genome sequencing and annotation.</title>
        <authorList>
            <consortium name="The Broad Institute Genomics Platform"/>
            <consortium name="The Broad Institute Genome Sequencing Center for Infectious Disease"/>
            <person name="Wu L."/>
            <person name="Ma J."/>
        </authorList>
    </citation>
    <scope>NUCLEOTIDE SEQUENCE [LARGE SCALE GENOMIC DNA]</scope>
    <source>
        <strain evidence="4">CCUG 59778</strain>
    </source>
</reference>
<dbReference type="Proteomes" id="UP001595817">
    <property type="component" value="Unassembled WGS sequence"/>
</dbReference>
<evidence type="ECO:0000313" key="3">
    <source>
        <dbReference type="EMBL" id="MFC4409562.1"/>
    </source>
</evidence>
<proteinExistence type="predicted"/>
<protein>
    <submittedName>
        <fullName evidence="3">Motility associated factor glycosyltransferase family protein</fullName>
    </submittedName>
</protein>
<evidence type="ECO:0000259" key="2">
    <source>
        <dbReference type="Pfam" id="PF01973"/>
    </source>
</evidence>
<dbReference type="InterPro" id="IPR002826">
    <property type="entry name" value="MptE-like"/>
</dbReference>
<dbReference type="PANTHER" id="PTHR41786:SF1">
    <property type="entry name" value="6-HYDROXYMETHYLPTERIN DIPHOSPHOKINASE MPTE-LIKE DOMAIN-CONTAINING PROTEIN"/>
    <property type="match status" value="1"/>
</dbReference>
<feature type="domain" description="6-hydroxymethylpterin diphosphokinase MptE-like" evidence="2">
    <location>
        <begin position="163"/>
        <end position="332"/>
    </location>
</feature>
<keyword evidence="1" id="KW-0175">Coiled coil</keyword>